<reference evidence="1" key="1">
    <citation type="submission" date="2020-11" db="EMBL/GenBank/DDBJ databases">
        <authorList>
            <consortium name="DOE Joint Genome Institute"/>
            <person name="Ahrendt S."/>
            <person name="Riley R."/>
            <person name="Andreopoulos W."/>
            <person name="Labutti K."/>
            <person name="Pangilinan J."/>
            <person name="Ruiz-Duenas F.J."/>
            <person name="Barrasa J.M."/>
            <person name="Sanchez-Garcia M."/>
            <person name="Camarero S."/>
            <person name="Miyauchi S."/>
            <person name="Serrano A."/>
            <person name="Linde D."/>
            <person name="Babiker R."/>
            <person name="Drula E."/>
            <person name="Ayuso-Fernandez I."/>
            <person name="Pacheco R."/>
            <person name="Padilla G."/>
            <person name="Ferreira P."/>
            <person name="Barriuso J."/>
            <person name="Kellner H."/>
            <person name="Castanera R."/>
            <person name="Alfaro M."/>
            <person name="Ramirez L."/>
            <person name="Pisabarro A.G."/>
            <person name="Kuo A."/>
            <person name="Tritt A."/>
            <person name="Lipzen A."/>
            <person name="He G."/>
            <person name="Yan M."/>
            <person name="Ng V."/>
            <person name="Cullen D."/>
            <person name="Martin F."/>
            <person name="Rosso M.-N."/>
            <person name="Henrissat B."/>
            <person name="Hibbett D."/>
            <person name="Martinez A.T."/>
            <person name="Grigoriev I.V."/>
        </authorList>
    </citation>
    <scope>NUCLEOTIDE SEQUENCE</scope>
    <source>
        <strain evidence="1">CBS 506.95</strain>
    </source>
</reference>
<dbReference type="EMBL" id="MU157824">
    <property type="protein sequence ID" value="KAF9535805.1"/>
    <property type="molecule type" value="Genomic_DNA"/>
</dbReference>
<protein>
    <submittedName>
        <fullName evidence="1">Uncharacterized protein</fullName>
    </submittedName>
</protein>
<evidence type="ECO:0000313" key="2">
    <source>
        <dbReference type="Proteomes" id="UP000807306"/>
    </source>
</evidence>
<organism evidence="1 2">
    <name type="scientific">Crepidotus variabilis</name>
    <dbReference type="NCBI Taxonomy" id="179855"/>
    <lineage>
        <taxon>Eukaryota</taxon>
        <taxon>Fungi</taxon>
        <taxon>Dikarya</taxon>
        <taxon>Basidiomycota</taxon>
        <taxon>Agaricomycotina</taxon>
        <taxon>Agaricomycetes</taxon>
        <taxon>Agaricomycetidae</taxon>
        <taxon>Agaricales</taxon>
        <taxon>Agaricineae</taxon>
        <taxon>Crepidotaceae</taxon>
        <taxon>Crepidotus</taxon>
    </lineage>
</organism>
<name>A0A9P6JX87_9AGAR</name>
<accession>A0A9P6JX87</accession>
<evidence type="ECO:0000313" key="1">
    <source>
        <dbReference type="EMBL" id="KAF9535805.1"/>
    </source>
</evidence>
<dbReference type="AlphaFoldDB" id="A0A9P6JX87"/>
<comment type="caution">
    <text evidence="1">The sequence shown here is derived from an EMBL/GenBank/DDBJ whole genome shotgun (WGS) entry which is preliminary data.</text>
</comment>
<sequence length="140" mass="16115">MPCTFVTLDIPEAFDPMLLDPLPTYEEAQGYPPLAPAPHGWLPSFKTIRSARYHPYRRPSLRMHDGTYRYSSSLVGTGGHPLDTPARHPDFEDRRFLAPQERIGAMEFAHRVQRLNTAFVTRPDGCVRRNSSTLDEHRRR</sequence>
<gene>
    <name evidence="1" type="ORF">CPB83DRAFT_830721</name>
</gene>
<dbReference type="Proteomes" id="UP000807306">
    <property type="component" value="Unassembled WGS sequence"/>
</dbReference>
<keyword evidence="2" id="KW-1185">Reference proteome</keyword>
<proteinExistence type="predicted"/>